<evidence type="ECO:0000256" key="7">
    <source>
        <dbReference type="ARBA" id="ARBA00022692"/>
    </source>
</evidence>
<dbReference type="RefSeq" id="XP_018278850.1">
    <property type="nucleotide sequence ID" value="XM_018420832.1"/>
</dbReference>
<evidence type="ECO:0000256" key="14">
    <source>
        <dbReference type="ARBA" id="ARBA00047037"/>
    </source>
</evidence>
<keyword evidence="10 15" id="KW-0735">Signal-anchor</keyword>
<comment type="subunit">
    <text evidence="14">Component of the signal peptidase complex (SPC) composed of a catalytic subunit SEC11 and three accessory subunits SPC1, SPC2 and SPC3. The complex induces a local thinning of the ER membrane which is used to measure the length of the signal peptide (SP) h-region of protein substrates. This ensures the selectivity of the complex towards h-regions shorter than 18-20 amino acids. SPC associates with the translocon complex.</text>
</comment>
<protein>
    <recommendedName>
        <fullName evidence="5 15">Signal peptidase complex catalytic subunit SEC11</fullName>
        <ecNumber evidence="4 15">3.4.21.89</ecNumber>
    </recommendedName>
</protein>
<keyword evidence="7 15" id="KW-0812">Transmembrane</keyword>
<dbReference type="InterPro" id="IPR001733">
    <property type="entry name" value="Peptidase_S26B"/>
</dbReference>
<dbReference type="PRINTS" id="PR00728">
    <property type="entry name" value="SIGNALPTASE"/>
</dbReference>
<comment type="subcellular location">
    <subcellularLocation>
        <location evidence="2">Endoplasmic reticulum membrane</location>
        <topology evidence="2">Single-pass type II membrane protein</topology>
    </subcellularLocation>
</comment>
<evidence type="ECO:0000256" key="9">
    <source>
        <dbReference type="ARBA" id="ARBA00022824"/>
    </source>
</evidence>
<evidence type="ECO:0000256" key="11">
    <source>
        <dbReference type="ARBA" id="ARBA00022989"/>
    </source>
</evidence>
<dbReference type="AlphaFoldDB" id="A0A0J1B3Y6"/>
<feature type="transmembrane region" description="Helical" evidence="15">
    <location>
        <begin position="12"/>
        <end position="35"/>
    </location>
</feature>
<dbReference type="PROSITE" id="PS00501">
    <property type="entry name" value="SPASE_I_1"/>
    <property type="match status" value="1"/>
</dbReference>
<dbReference type="EMBL" id="KQ087206">
    <property type="protein sequence ID" value="KLT42359.1"/>
    <property type="molecule type" value="Genomic_DNA"/>
</dbReference>
<dbReference type="GeneID" id="28981435"/>
<reference evidence="16 17" key="1">
    <citation type="submission" date="2015-03" db="EMBL/GenBank/DDBJ databases">
        <title>Genomics and transcriptomics of the oil-accumulating basidiomycete yeast T. oleaginosus allow insights into substrate utilization and the diverse evolutionary trajectories of mating systems in fungi.</title>
        <authorList>
            <consortium name="DOE Joint Genome Institute"/>
            <person name="Kourist R."/>
            <person name="Kracht O."/>
            <person name="Bracharz F."/>
            <person name="Lipzen A."/>
            <person name="Nolan M."/>
            <person name="Ohm R."/>
            <person name="Grigoriev I."/>
            <person name="Sun S."/>
            <person name="Heitman J."/>
            <person name="Bruck T."/>
            <person name="Nowrousian M."/>
        </authorList>
    </citation>
    <scope>NUCLEOTIDE SEQUENCE [LARGE SCALE GENOMIC DNA]</scope>
    <source>
        <strain evidence="16 17">IBC0246</strain>
    </source>
</reference>
<dbReference type="SUPFAM" id="SSF51306">
    <property type="entry name" value="LexA/Signal peptidase"/>
    <property type="match status" value="1"/>
</dbReference>
<gene>
    <name evidence="16" type="ORF">CC85DRAFT_260428</name>
</gene>
<keyword evidence="9 15" id="KW-0256">Endoplasmic reticulum</keyword>
<evidence type="ECO:0000256" key="15">
    <source>
        <dbReference type="RuleBase" id="RU362047"/>
    </source>
</evidence>
<accession>A0A0J1B3Y6</accession>
<dbReference type="Proteomes" id="UP000053611">
    <property type="component" value="Unassembled WGS sequence"/>
</dbReference>
<dbReference type="GO" id="GO:0004252">
    <property type="term" value="F:serine-type endopeptidase activity"/>
    <property type="evidence" value="ECO:0007669"/>
    <property type="project" value="InterPro"/>
</dbReference>
<evidence type="ECO:0000313" key="17">
    <source>
        <dbReference type="Proteomes" id="UP000053611"/>
    </source>
</evidence>
<evidence type="ECO:0000256" key="13">
    <source>
        <dbReference type="ARBA" id="ARBA00045533"/>
    </source>
</evidence>
<dbReference type="EC" id="3.4.21.89" evidence="4 15"/>
<name>A0A0J1B3Y6_9TREE</name>
<dbReference type="InterPro" id="IPR036286">
    <property type="entry name" value="LexA/Signal_pep-like_sf"/>
</dbReference>
<evidence type="ECO:0000256" key="6">
    <source>
        <dbReference type="ARBA" id="ARBA00022670"/>
    </source>
</evidence>
<proteinExistence type="inferred from homology"/>
<dbReference type="PANTHER" id="PTHR10806:SF6">
    <property type="entry name" value="SIGNAL PEPTIDASE COMPLEX CATALYTIC SUBUNIT SEC11"/>
    <property type="match status" value="1"/>
</dbReference>
<organism evidence="16 17">
    <name type="scientific">Cutaneotrichosporon oleaginosum</name>
    <dbReference type="NCBI Taxonomy" id="879819"/>
    <lineage>
        <taxon>Eukaryota</taxon>
        <taxon>Fungi</taxon>
        <taxon>Dikarya</taxon>
        <taxon>Basidiomycota</taxon>
        <taxon>Agaricomycotina</taxon>
        <taxon>Tremellomycetes</taxon>
        <taxon>Trichosporonales</taxon>
        <taxon>Trichosporonaceae</taxon>
        <taxon>Cutaneotrichosporon</taxon>
    </lineage>
</organism>
<dbReference type="InterPro" id="IPR019756">
    <property type="entry name" value="Pept_S26A_signal_pept_1_Ser-AS"/>
</dbReference>
<evidence type="ECO:0000256" key="12">
    <source>
        <dbReference type="ARBA" id="ARBA00023136"/>
    </source>
</evidence>
<evidence type="ECO:0000256" key="8">
    <source>
        <dbReference type="ARBA" id="ARBA00022801"/>
    </source>
</evidence>
<comment type="catalytic activity">
    <reaction evidence="1 15">
        <text>Cleavage of hydrophobic, N-terminal signal or leader sequences from secreted and periplasmic proteins.</text>
        <dbReference type="EC" id="3.4.21.89"/>
    </reaction>
</comment>
<evidence type="ECO:0000256" key="4">
    <source>
        <dbReference type="ARBA" id="ARBA00013208"/>
    </source>
</evidence>
<evidence type="ECO:0000256" key="2">
    <source>
        <dbReference type="ARBA" id="ARBA00004648"/>
    </source>
</evidence>
<keyword evidence="11 15" id="KW-1133">Transmembrane helix</keyword>
<keyword evidence="8 15" id="KW-0378">Hydrolase</keyword>
<dbReference type="CDD" id="cd06530">
    <property type="entry name" value="S26_SPase_I"/>
    <property type="match status" value="1"/>
</dbReference>
<comment type="similarity">
    <text evidence="3 15">Belongs to the peptidase S26B family.</text>
</comment>
<dbReference type="NCBIfam" id="TIGR02228">
    <property type="entry name" value="sigpep_I_arch"/>
    <property type="match status" value="1"/>
</dbReference>
<dbReference type="GO" id="GO:0009003">
    <property type="term" value="F:signal peptidase activity"/>
    <property type="evidence" value="ECO:0007669"/>
    <property type="project" value="UniProtKB-EC"/>
</dbReference>
<sequence>MFGEEIARIRKLGVHGVLFQLLNFLNVVASGLMMWKALCLVTNSESPIVVVLSGSMEPAFYRGDILFLTNPANTMYEIGDITVYKVPSDPYATPIVHRVIESHISPNGSQLLLTKGDNNARDDYDLYRGPEWLDGKHVVGKVQGFLPYVGYVTIAMNDFPQLKYALLGGVAVFLLLNKEHS</sequence>
<dbReference type="InterPro" id="IPR019533">
    <property type="entry name" value="Peptidase_S26"/>
</dbReference>
<dbReference type="GO" id="GO:0005787">
    <property type="term" value="C:signal peptidase complex"/>
    <property type="evidence" value="ECO:0007669"/>
    <property type="project" value="TreeGrafter"/>
</dbReference>
<keyword evidence="17" id="KW-1185">Reference proteome</keyword>
<keyword evidence="12 15" id="KW-0472">Membrane</keyword>
<comment type="function">
    <text evidence="13">Catalytic component of the signal peptidase complex (SPC) which catalyzes the cleavage of N-terminal signal sequences from nascent proteins as they are translocated into the lumen of the endoplasmic reticulum. Specifically cleaves N-terminal signal peptides that contain a hydrophobic alpha-helix (h-region) shorter than 18-20 amino acids.</text>
</comment>
<evidence type="ECO:0000256" key="10">
    <source>
        <dbReference type="ARBA" id="ARBA00022968"/>
    </source>
</evidence>
<evidence type="ECO:0000256" key="3">
    <source>
        <dbReference type="ARBA" id="ARBA00011035"/>
    </source>
</evidence>
<evidence type="ECO:0000313" key="16">
    <source>
        <dbReference type="EMBL" id="KLT42359.1"/>
    </source>
</evidence>
<dbReference type="STRING" id="879819.A0A0J1B3Y6"/>
<dbReference type="GO" id="GO:0006465">
    <property type="term" value="P:signal peptide processing"/>
    <property type="evidence" value="ECO:0007669"/>
    <property type="project" value="UniProtKB-UniRule"/>
</dbReference>
<evidence type="ECO:0000256" key="1">
    <source>
        <dbReference type="ARBA" id="ARBA00000677"/>
    </source>
</evidence>
<dbReference type="OrthoDB" id="10257561at2759"/>
<keyword evidence="6 15" id="KW-0645">Protease</keyword>
<dbReference type="PANTHER" id="PTHR10806">
    <property type="entry name" value="SIGNAL PEPTIDASE COMPLEX CATALYTIC SUBUNIT SEC11"/>
    <property type="match status" value="1"/>
</dbReference>
<evidence type="ECO:0000256" key="5">
    <source>
        <dbReference type="ARBA" id="ARBA00019685"/>
    </source>
</evidence>